<organism evidence="1 2">
    <name type="scientific">Vibrio fortis</name>
    <dbReference type="NCBI Taxonomy" id="212667"/>
    <lineage>
        <taxon>Bacteria</taxon>
        <taxon>Pseudomonadati</taxon>
        <taxon>Pseudomonadota</taxon>
        <taxon>Gammaproteobacteria</taxon>
        <taxon>Vibrionales</taxon>
        <taxon>Vibrionaceae</taxon>
        <taxon>Vibrio</taxon>
    </lineage>
</organism>
<dbReference type="Pfam" id="PF07388">
    <property type="entry name" value="A-2_8-polyST"/>
    <property type="match status" value="1"/>
</dbReference>
<sequence>MEIKHIFVIFTKAQELHVNNLISSVNLTDYFKVYTNRSLISNREISSNEFVIGINYLFDFFRLKSIIRKNISGKVSFYTAHFLNVFTQGIYFYLKKNDFLKNVCIYPDGNLLFNGYKERKWSLGNILRKIKSYLMFSKYVLVNGDICLKFEQEFKIYSYLPNTRYTSLGNCSIEVIRFGNSQDVFTSLGDDLLILGHYNQKVVDHKLIALSIDHWEESRANVFYKPHPRRELAEDSFYSELKTRIPSIEVIESNSPIESLLITRSNIGYVFAVASSSLINLKISNPNIEVYYACLKDYFGNSYSRVLEENIVTLGIKELVLQHDKK</sequence>
<dbReference type="InterPro" id="IPR010866">
    <property type="entry name" value="A-2_8-polyST"/>
</dbReference>
<evidence type="ECO:0000313" key="2">
    <source>
        <dbReference type="Proteomes" id="UP000326687"/>
    </source>
</evidence>
<dbReference type="Gene3D" id="3.40.50.11110">
    <property type="entry name" value="Sialyltransferase, C-terminal GT-B Rossman nucleotide-binding domain"/>
    <property type="match status" value="1"/>
</dbReference>
<protein>
    <submittedName>
        <fullName evidence="1">Uncharacterized protein</fullName>
    </submittedName>
</protein>
<accession>A0A5N3S6X9</accession>
<name>A0A5N3S6X9_9VIBR</name>
<dbReference type="RefSeq" id="WP_150896164.1">
    <property type="nucleotide sequence ID" value="NZ_VXDD01000002.1"/>
</dbReference>
<dbReference type="AlphaFoldDB" id="A0A5N3S6X9"/>
<gene>
    <name evidence="1" type="ORF">F2Z80_14475</name>
</gene>
<comment type="caution">
    <text evidence="1">The sequence shown here is derived from an EMBL/GenBank/DDBJ whole genome shotgun (WGS) entry which is preliminary data.</text>
</comment>
<proteinExistence type="predicted"/>
<dbReference type="EMBL" id="VXDD01000002">
    <property type="protein sequence ID" value="KAB0302257.1"/>
    <property type="molecule type" value="Genomic_DNA"/>
</dbReference>
<dbReference type="Proteomes" id="UP000326687">
    <property type="component" value="Unassembled WGS sequence"/>
</dbReference>
<evidence type="ECO:0000313" key="1">
    <source>
        <dbReference type="EMBL" id="KAB0302257.1"/>
    </source>
</evidence>
<reference evidence="1 2" key="1">
    <citation type="submission" date="2019-09" db="EMBL/GenBank/DDBJ databases">
        <title>Vibrio Fortis S7-72.</title>
        <authorList>
            <person name="Das S.K."/>
        </authorList>
    </citation>
    <scope>NUCLEOTIDE SEQUENCE [LARGE SCALE GENOMIC DNA]</scope>
    <source>
        <strain evidence="1 2">S7-72</strain>
    </source>
</reference>